<feature type="transmembrane region" description="Helical" evidence="2">
    <location>
        <begin position="202"/>
        <end position="232"/>
    </location>
</feature>
<keyword evidence="4" id="KW-1185">Reference proteome</keyword>
<feature type="transmembrane region" description="Helical" evidence="2">
    <location>
        <begin position="165"/>
        <end position="190"/>
    </location>
</feature>
<feature type="transmembrane region" description="Helical" evidence="2">
    <location>
        <begin position="119"/>
        <end position="145"/>
    </location>
</feature>
<dbReference type="STRING" id="1921764.BSR28_07665"/>
<dbReference type="AlphaFoldDB" id="A0A1Q5PKX8"/>
<gene>
    <name evidence="3" type="ORF">BSR29_06615</name>
</gene>
<keyword evidence="2" id="KW-0472">Membrane</keyword>
<protein>
    <recommendedName>
        <fullName evidence="5">Glycerophosphoryl diester phosphodiesterase membrane domain-containing protein</fullName>
    </recommendedName>
</protein>
<reference evidence="3 4" key="1">
    <citation type="submission" date="2016-11" db="EMBL/GenBank/DDBJ databases">
        <title>Actinomyces gypaetusis sp. nov. isolated from the vulture Gypaetus barbatus in Qinghai Tibet Plateau China.</title>
        <authorList>
            <person name="Meng X."/>
        </authorList>
    </citation>
    <scope>NUCLEOTIDE SEQUENCE [LARGE SCALE GENOMIC DNA]</scope>
    <source>
        <strain evidence="3 4">VUL4_2</strain>
    </source>
</reference>
<evidence type="ECO:0000313" key="3">
    <source>
        <dbReference type="EMBL" id="OKL47284.1"/>
    </source>
</evidence>
<keyword evidence="2" id="KW-0812">Transmembrane</keyword>
<feature type="transmembrane region" description="Helical" evidence="2">
    <location>
        <begin position="57"/>
        <end position="77"/>
    </location>
</feature>
<dbReference type="Proteomes" id="UP000186785">
    <property type="component" value="Unassembled WGS sequence"/>
</dbReference>
<dbReference type="EMBL" id="MQSV01000004">
    <property type="protein sequence ID" value="OKL47284.1"/>
    <property type="molecule type" value="Genomic_DNA"/>
</dbReference>
<keyword evidence="2" id="KW-1133">Transmembrane helix</keyword>
<evidence type="ECO:0000256" key="1">
    <source>
        <dbReference type="SAM" id="MobiDB-lite"/>
    </source>
</evidence>
<feature type="transmembrane region" description="Helical" evidence="2">
    <location>
        <begin position="253"/>
        <end position="284"/>
    </location>
</feature>
<proteinExistence type="predicted"/>
<dbReference type="OrthoDB" id="121140at2"/>
<accession>A0A1Q5PKX8</accession>
<evidence type="ECO:0000313" key="4">
    <source>
        <dbReference type="Proteomes" id="UP000186785"/>
    </source>
</evidence>
<evidence type="ECO:0000256" key="2">
    <source>
        <dbReference type="SAM" id="Phobius"/>
    </source>
</evidence>
<feature type="region of interest" description="Disordered" evidence="1">
    <location>
        <begin position="1"/>
        <end position="23"/>
    </location>
</feature>
<organism evidence="3 4">
    <name type="scientific">Boudabousia liubingyangii</name>
    <dbReference type="NCBI Taxonomy" id="1921764"/>
    <lineage>
        <taxon>Bacteria</taxon>
        <taxon>Bacillati</taxon>
        <taxon>Actinomycetota</taxon>
        <taxon>Actinomycetes</taxon>
        <taxon>Actinomycetales</taxon>
        <taxon>Actinomycetaceae</taxon>
        <taxon>Boudabousia</taxon>
    </lineage>
</organism>
<sequence>MSSDFMDYDPASFDDQNYQPREELPQDSRATLPIIPLRPLRFGEVVRGTFLALLRNPLVIIFLGLLVGIINSLSSYLTQSKQWEDKFFNQIWIPLAAGKQITYGPEVQTIIKGFFQSSLINFCVSLLVMVFISGTIAFVVSRLLLFRKANLGETLKATGKAIPALIFIIFVHLLMMAAVLGSVFLLTSLLTDSQGRLTPEKIGLVSLALFAAMIIIVYIELKLLFAPAAAVLEGSKPIEAIKRSWDLSRGLNLINLFTTIVTAVMATLAAFLVAVVLTLIQNLITQMISNPALASSLEILNELLLQAVFSPLVPITWCLLYVNARFIKEDFWRQLPQK</sequence>
<dbReference type="RefSeq" id="WP_073709516.1">
    <property type="nucleotide sequence ID" value="NZ_MQSV01000004.1"/>
</dbReference>
<evidence type="ECO:0008006" key="5">
    <source>
        <dbReference type="Google" id="ProtNLM"/>
    </source>
</evidence>
<comment type="caution">
    <text evidence="3">The sequence shown here is derived from an EMBL/GenBank/DDBJ whole genome shotgun (WGS) entry which is preliminary data.</text>
</comment>
<name>A0A1Q5PKX8_9ACTO</name>